<evidence type="ECO:0000313" key="4">
    <source>
        <dbReference type="Proteomes" id="UP001592530"/>
    </source>
</evidence>
<reference evidence="3 4" key="1">
    <citation type="submission" date="2024-09" db="EMBL/GenBank/DDBJ databases">
        <authorList>
            <person name="Lee S.D."/>
        </authorList>
    </citation>
    <scope>NUCLEOTIDE SEQUENCE [LARGE SCALE GENOMIC DNA]</scope>
    <source>
        <strain evidence="3 4">N1-3</strain>
    </source>
</reference>
<accession>A0ABV6X138</accession>
<dbReference type="RefSeq" id="WP_380553332.1">
    <property type="nucleotide sequence ID" value="NZ_JBHEZY010000005.1"/>
</dbReference>
<dbReference type="NCBIfam" id="NF038151">
    <property type="entry name" value="lanthi_synth_III"/>
    <property type="match status" value="1"/>
</dbReference>
<evidence type="ECO:0000256" key="1">
    <source>
        <dbReference type="SAM" id="MobiDB-lite"/>
    </source>
</evidence>
<proteinExistence type="predicted"/>
<dbReference type="CDD" id="cd04791">
    <property type="entry name" value="LanC_SerThrkinase"/>
    <property type="match status" value="1"/>
</dbReference>
<dbReference type="InterPro" id="IPR000719">
    <property type="entry name" value="Prot_kinase_dom"/>
</dbReference>
<dbReference type="SUPFAM" id="SSF56112">
    <property type="entry name" value="Protein kinase-like (PK-like)"/>
    <property type="match status" value="1"/>
</dbReference>
<feature type="domain" description="Protein kinase" evidence="2">
    <location>
        <begin position="226"/>
        <end position="488"/>
    </location>
</feature>
<dbReference type="InterPro" id="IPR011009">
    <property type="entry name" value="Kinase-like_dom_sf"/>
</dbReference>
<dbReference type="InterPro" id="IPR058053">
    <property type="entry name" value="RamC_C"/>
</dbReference>
<organism evidence="3 4">
    <name type="scientific">Streptacidiphilus alkalitolerans</name>
    <dbReference type="NCBI Taxonomy" id="3342712"/>
    <lineage>
        <taxon>Bacteria</taxon>
        <taxon>Bacillati</taxon>
        <taxon>Actinomycetota</taxon>
        <taxon>Actinomycetes</taxon>
        <taxon>Kitasatosporales</taxon>
        <taxon>Streptomycetaceae</taxon>
        <taxon>Streptacidiphilus</taxon>
    </lineage>
</organism>
<dbReference type="InterPro" id="IPR057929">
    <property type="entry name" value="RamC_N"/>
</dbReference>
<dbReference type="PROSITE" id="PS50011">
    <property type="entry name" value="PROTEIN_KINASE_DOM"/>
    <property type="match status" value="1"/>
</dbReference>
<evidence type="ECO:0000313" key="3">
    <source>
        <dbReference type="EMBL" id="MFC1432008.1"/>
    </source>
</evidence>
<evidence type="ECO:0000259" key="2">
    <source>
        <dbReference type="PROSITE" id="PS50011"/>
    </source>
</evidence>
<protein>
    <submittedName>
        <fullName evidence="3">Class III lanthionine synthetase LanKC</fullName>
    </submittedName>
</protein>
<dbReference type="Pfam" id="PF00069">
    <property type="entry name" value="Pkinase"/>
    <property type="match status" value="1"/>
</dbReference>
<name>A0ABV6X138_9ACTN</name>
<dbReference type="Gene3D" id="1.50.10.20">
    <property type="match status" value="1"/>
</dbReference>
<dbReference type="SMART" id="SM00220">
    <property type="entry name" value="S_TKc"/>
    <property type="match status" value="1"/>
</dbReference>
<feature type="region of interest" description="Disordered" evidence="1">
    <location>
        <begin position="461"/>
        <end position="484"/>
    </location>
</feature>
<dbReference type="Proteomes" id="UP001592530">
    <property type="component" value="Unassembled WGS sequence"/>
</dbReference>
<dbReference type="Pfam" id="PF25816">
    <property type="entry name" value="RamC_N"/>
    <property type="match status" value="1"/>
</dbReference>
<dbReference type="Gene3D" id="1.50.10.10">
    <property type="match status" value="1"/>
</dbReference>
<gene>
    <name evidence="3" type="primary">lanKC</name>
    <name evidence="3" type="ORF">ACEZDB_15275</name>
</gene>
<dbReference type="SUPFAM" id="SSF158745">
    <property type="entry name" value="LanC-like"/>
    <property type="match status" value="1"/>
</dbReference>
<comment type="caution">
    <text evidence="3">The sequence shown here is derived from an EMBL/GenBank/DDBJ whole genome shotgun (WGS) entry which is preliminary data.</text>
</comment>
<dbReference type="InterPro" id="IPR053524">
    <property type="entry name" value="Aerial_hyphae_peptide-synth"/>
</dbReference>
<feature type="region of interest" description="Disordered" evidence="1">
    <location>
        <begin position="827"/>
        <end position="849"/>
    </location>
</feature>
<dbReference type="InterPro" id="IPR007822">
    <property type="entry name" value="LANC-like"/>
</dbReference>
<dbReference type="Gene3D" id="1.10.510.10">
    <property type="entry name" value="Transferase(Phosphotransferase) domain 1"/>
    <property type="match status" value="1"/>
</dbReference>
<dbReference type="InterPro" id="IPR012341">
    <property type="entry name" value="6hp_glycosidase-like_sf"/>
</dbReference>
<dbReference type="EMBL" id="JBHEZY010000005">
    <property type="protein sequence ID" value="MFC1432008.1"/>
    <property type="molecule type" value="Genomic_DNA"/>
</dbReference>
<dbReference type="SMART" id="SM01260">
    <property type="entry name" value="LANC_like"/>
    <property type="match status" value="1"/>
</dbReference>
<sequence>MLGLHHVYAGADPDFYDHPAGRADDHRFAAADRPAPAGWKLSESGTWVYLTRPGTRLPDQGWKVHVSATTEGAEQTVELVSDYCLRTGVAHKFLPNRRIHLLNNSKYARRGSSGKLLTLYLADDRQLRQVLDELSPLLKDRQGPYILGDLRWADGPLYLRYGGFVQRWCTAEDGSRVLALADPDGVLVPDRRDPCFRVPPWLTPPDFVSEQMRAADTTGAGVSLPYTVERALHFSNGGGIYLARDPLGGEQVVLREARPLAGLDGAGVDAVTRLRQEAAALRQLAGLDCVPKLLREFTVWEHHYLAVEYIEGETLWQFMVRNNPLTRPGADRAAIDDYTARVLDIVDRLQQAVDAVHARGLVFGDLHPANVMLRPDGRICLVDFEVAHRPEVDRAPSMGCPGFVAAHAATGTARDQYALDSLRLALFLPLTVLLDLDPAKLDELVDAMAGLFPVPSSYTEGVRRGLRRPQQPRPRPSEPFTGAAGPELRQALVRAISSSATPGRSDRLFPGDPAGLHDGGYTLAHGAAGVLHTLAVAGCPVDEEHLEWLWQAARRSPDPRPGLYGGLHGAALTLQALGRPQQGLELLDRAAGTRSASLHDGLAGIGLTLRQLLSNTGDAGLREPLAAVADRLVQQLERPTEPCGRPGLMHGAAGIAAFFLNCYQQDRDPAQLDLAATALRAELTHCRTSPEGAVNLQDGSRLLPYLGGGSGGVGLVIGQYLRYRHDEQFAQALQGILLAARAPFVIHSNLFNGRAGLIALLARHRADPAAEAALQRHLRLLSWHAIPHRDGLAFPGEQLLRLSMDVATGTAGVLLALCAADGPDLELPGLADPPEQQRIEQYPRLSAVH</sequence>